<evidence type="ECO:0000313" key="1">
    <source>
        <dbReference type="EMBL" id="RUO29985.1"/>
    </source>
</evidence>
<keyword evidence="2" id="KW-1185">Reference proteome</keyword>
<dbReference type="RefSeq" id="WP_126789256.1">
    <property type="nucleotide sequence ID" value="NZ_PIPN01000003.1"/>
</dbReference>
<dbReference type="InterPro" id="IPR007833">
    <property type="entry name" value="Capsule_polysaccharide_synth"/>
</dbReference>
<sequence>MLKKTEPVGHIHDIIRDKAGPDHRVLCVTTSISEIKTLDELLGCKVTHSPLMLHHSCAVIIHGGGKAARKALSASTALELPLLYTDFGPLKSFRHKAHESLSMNFDHLGFAHDSSRETHLEGLIKTPLNAAQLERTEQIIRQWKSIRASRCNHTTGPHLPSQKFVAVLAEPVNKGTDFRASAQATVGLCEQARQAYPEHEIVIVQAEDYAADAISEAAAVLAHSSPVGFEALLWGKRVHVSGMPFYAGWGLTDDRLPAPARRSPLEAGVAQLAYAYLVEYSRYVSPYDHKRLTVEEALTLLEKTRPDALAEAQKKAKQRAAAPRWLRWLMR</sequence>
<dbReference type="Pfam" id="PF05159">
    <property type="entry name" value="Capsule_synth"/>
    <property type="match status" value="1"/>
</dbReference>
<organism evidence="1 2">
    <name type="scientific">Aliidiomarina sedimenti</name>
    <dbReference type="NCBI Taxonomy" id="1933879"/>
    <lineage>
        <taxon>Bacteria</taxon>
        <taxon>Pseudomonadati</taxon>
        <taxon>Pseudomonadota</taxon>
        <taxon>Gammaproteobacteria</taxon>
        <taxon>Alteromonadales</taxon>
        <taxon>Idiomarinaceae</taxon>
        <taxon>Aliidiomarina</taxon>
    </lineage>
</organism>
<accession>A0ABY0BYZ4</accession>
<dbReference type="Proteomes" id="UP000287410">
    <property type="component" value="Unassembled WGS sequence"/>
</dbReference>
<proteinExistence type="predicted"/>
<protein>
    <submittedName>
        <fullName evidence="1">Uncharacterized protein</fullName>
    </submittedName>
</protein>
<dbReference type="EMBL" id="PIPN01000003">
    <property type="protein sequence ID" value="RUO29985.1"/>
    <property type="molecule type" value="Genomic_DNA"/>
</dbReference>
<comment type="caution">
    <text evidence="1">The sequence shown here is derived from an EMBL/GenBank/DDBJ whole genome shotgun (WGS) entry which is preliminary data.</text>
</comment>
<reference evidence="1 2" key="1">
    <citation type="journal article" date="2018" name="Front. Microbiol.">
        <title>Genome-Based Analysis Reveals the Taxonomy and Diversity of the Family Idiomarinaceae.</title>
        <authorList>
            <person name="Liu Y."/>
            <person name="Lai Q."/>
            <person name="Shao Z."/>
        </authorList>
    </citation>
    <scope>NUCLEOTIDE SEQUENCE [LARGE SCALE GENOMIC DNA]</scope>
    <source>
        <strain evidence="1 2">GBSy1</strain>
    </source>
</reference>
<gene>
    <name evidence="1" type="ORF">CWE12_08470</name>
</gene>
<name>A0ABY0BYZ4_9GAMM</name>
<evidence type="ECO:0000313" key="2">
    <source>
        <dbReference type="Proteomes" id="UP000287410"/>
    </source>
</evidence>